<dbReference type="PANTHER" id="PTHR21248:SF12">
    <property type="entry name" value="CARDIOLIPIN SYNTHASE C"/>
    <property type="match status" value="1"/>
</dbReference>
<dbReference type="Proteomes" id="UP000254512">
    <property type="component" value="Unassembled WGS sequence"/>
</dbReference>
<evidence type="ECO:0000313" key="3">
    <source>
        <dbReference type="Proteomes" id="UP000254512"/>
    </source>
</evidence>
<evidence type="ECO:0000259" key="1">
    <source>
        <dbReference type="PROSITE" id="PS50035"/>
    </source>
</evidence>
<proteinExistence type="predicted"/>
<dbReference type="InterPro" id="IPR001736">
    <property type="entry name" value="PLipase_D/transphosphatidylase"/>
</dbReference>
<dbReference type="InterPro" id="IPR025202">
    <property type="entry name" value="PLD-like_dom"/>
</dbReference>
<dbReference type="EMBL" id="UGHD01000003">
    <property type="protein sequence ID" value="STO98424.1"/>
    <property type="molecule type" value="Genomic_DNA"/>
</dbReference>
<keyword evidence="2" id="KW-0808">Transferase</keyword>
<accession>A0A377J815</accession>
<dbReference type="CDD" id="cd09113">
    <property type="entry name" value="PLDc_ymdC_like_2"/>
    <property type="match status" value="1"/>
</dbReference>
<protein>
    <submittedName>
        <fullName evidence="2">Cardiolipin synthase</fullName>
        <ecNumber evidence="2">2.7.8.-</ecNumber>
    </submittedName>
</protein>
<dbReference type="CDD" id="cd09111">
    <property type="entry name" value="PLDc_ymdC_like_1"/>
    <property type="match status" value="1"/>
</dbReference>
<dbReference type="Pfam" id="PF13091">
    <property type="entry name" value="PLDc_2"/>
    <property type="match status" value="2"/>
</dbReference>
<dbReference type="EC" id="2.7.8.-" evidence="2"/>
<reference evidence="2 3" key="1">
    <citation type="submission" date="2018-06" db="EMBL/GenBank/DDBJ databases">
        <authorList>
            <consortium name="Pathogen Informatics"/>
            <person name="Doyle S."/>
        </authorList>
    </citation>
    <scope>NUCLEOTIDE SEQUENCE [LARGE SCALE GENOMIC DNA]</scope>
    <source>
        <strain evidence="2 3">NCTC11645</strain>
    </source>
</reference>
<dbReference type="GO" id="GO:0030572">
    <property type="term" value="F:phosphatidyltransferase activity"/>
    <property type="evidence" value="ECO:0007669"/>
    <property type="project" value="UniProtKB-ARBA"/>
</dbReference>
<feature type="domain" description="PLD phosphodiesterase" evidence="1">
    <location>
        <begin position="165"/>
        <end position="192"/>
    </location>
</feature>
<dbReference type="STRING" id="673.AL542_00020"/>
<dbReference type="PROSITE" id="PS51257">
    <property type="entry name" value="PROKAR_LIPOPROTEIN"/>
    <property type="match status" value="1"/>
</dbReference>
<feature type="domain" description="PLD phosphodiesterase" evidence="1">
    <location>
        <begin position="399"/>
        <end position="426"/>
    </location>
</feature>
<dbReference type="PROSITE" id="PS50035">
    <property type="entry name" value="PLD"/>
    <property type="match status" value="2"/>
</dbReference>
<dbReference type="AlphaFoldDB" id="A0A377J815"/>
<gene>
    <name evidence="2" type="primary">cls_2</name>
    <name evidence="2" type="ORF">NCTC11645_03409</name>
</gene>
<dbReference type="GO" id="GO:0032049">
    <property type="term" value="P:cardiolipin biosynthetic process"/>
    <property type="evidence" value="ECO:0007669"/>
    <property type="project" value="UniProtKB-ARBA"/>
</dbReference>
<dbReference type="SMART" id="SM00155">
    <property type="entry name" value="PLDc"/>
    <property type="match status" value="2"/>
</dbReference>
<evidence type="ECO:0000313" key="2">
    <source>
        <dbReference type="EMBL" id="STO98424.1"/>
    </source>
</evidence>
<organism evidence="2 3">
    <name type="scientific">Grimontia hollisae</name>
    <name type="common">Vibrio hollisae</name>
    <dbReference type="NCBI Taxonomy" id="673"/>
    <lineage>
        <taxon>Bacteria</taxon>
        <taxon>Pseudomonadati</taxon>
        <taxon>Pseudomonadota</taxon>
        <taxon>Gammaproteobacteria</taxon>
        <taxon>Vibrionales</taxon>
        <taxon>Vibrionaceae</taxon>
        <taxon>Grimontia</taxon>
    </lineage>
</organism>
<name>A0A377J815_GRIHO</name>
<dbReference type="SUPFAM" id="SSF56024">
    <property type="entry name" value="Phospholipase D/nuclease"/>
    <property type="match status" value="2"/>
</dbReference>
<dbReference type="PANTHER" id="PTHR21248">
    <property type="entry name" value="CARDIOLIPIN SYNTHASE"/>
    <property type="match status" value="1"/>
</dbReference>
<sequence length="505" mass="56458">MKLVHFALLFGSIGLMSCSDSPKNLAESKHASYQLGYQASSPLATYFERLRKEGNHEALTGFHSLGSGDDALLARIALIENATHTLDLQYYIFGDDETSQIVTWRLYEAAQRGVRVRLLLDDMQRRDDTVMARLSMHPNIEIRLFNPHLLRISRPLSFLYSFSRLNHRMHNKSITADGVAAIVGGRNIGNEYFSFANHVEFGDFDLLLFGPVVTQTASQFDLYWNSEHTVPVNALVSLSDKERQAPLSTLFDTEALAVPFKNGDYDITQLALFEHLKQGTLTLHWGNATLWFDLPEKVDTRKSDLTAKLVNHLVKANDSIVLVSPYFVPTKAGTQALIDAARRGVDITIVTNSLASNDVFAVHGWYAKYRKKLLESGITLWEMKASAELKRQWSLIGSKRASLHAKFIAIDNTDIIVGSMNWDPRSVNLNTEMAVVIETPEYSAQVVDRLNALLPGGAFNVELQNSELVWRDSATGSVYDSEPEASIWKRMGAWLAGILPIEGLL</sequence>
<dbReference type="Gene3D" id="3.30.870.10">
    <property type="entry name" value="Endonuclease Chain A"/>
    <property type="match status" value="2"/>
</dbReference>